<dbReference type="InterPro" id="IPR032675">
    <property type="entry name" value="LRR_dom_sf"/>
</dbReference>
<sequence length="195" mass="23019">MWISDSTIYISNPLEAENPLFLNNLQTLFLHYSPFVEEIIRRIPNLKKLNIVDDSENLKQLILTHTYIPWEVVKLLANLPNHEVLKGYHAFDRTYWKLDEDIVCHNLKYLLLNGFYYLKRWEAEPANFPMLEQLILDNISAMKEIPESIEEIITLKFIRIIWCSSGVETSARKIQEEHESLGNYELQLQITPKIC</sequence>
<evidence type="ECO:0008006" key="3">
    <source>
        <dbReference type="Google" id="ProtNLM"/>
    </source>
</evidence>
<name>A0A3Q7ITJ5_SOLLC</name>
<reference evidence="1" key="1">
    <citation type="journal article" date="2012" name="Nature">
        <title>The tomato genome sequence provides insights into fleshy fruit evolution.</title>
        <authorList>
            <consortium name="Tomato Genome Consortium"/>
        </authorList>
    </citation>
    <scope>NUCLEOTIDE SEQUENCE [LARGE SCALE GENOMIC DNA]</scope>
    <source>
        <strain evidence="1">cv. Heinz 1706</strain>
    </source>
</reference>
<dbReference type="OMA" id="NIMCELP"/>
<reference evidence="1" key="2">
    <citation type="submission" date="2019-01" db="UniProtKB">
        <authorList>
            <consortium name="EnsemblPlants"/>
        </authorList>
    </citation>
    <scope>IDENTIFICATION</scope>
    <source>
        <strain evidence="1">cv. Heinz 1706</strain>
    </source>
</reference>
<dbReference type="EnsemblPlants" id="Solyc11g020474.1.1">
    <property type="protein sequence ID" value="Solyc11g020474.1.1.1"/>
    <property type="gene ID" value="Solyc11g020474.1"/>
</dbReference>
<dbReference type="PANTHER" id="PTHR15140:SF51">
    <property type="entry name" value="LATE BLIGHT RESISTANCE PROTEIN HOMOLOG R1A-3 ISOFORM X1"/>
    <property type="match status" value="1"/>
</dbReference>
<protein>
    <recommendedName>
        <fullName evidence="3">FBD domain-containing protein</fullName>
    </recommendedName>
</protein>
<proteinExistence type="predicted"/>
<dbReference type="AlphaFoldDB" id="A0A3Q7ITJ5"/>
<accession>A0A3Q7ITJ5</accession>
<dbReference type="PANTHER" id="PTHR15140">
    <property type="entry name" value="TUBULIN-SPECIFIC CHAPERONE E"/>
    <property type="match status" value="1"/>
</dbReference>
<dbReference type="Gene3D" id="3.80.10.10">
    <property type="entry name" value="Ribonuclease Inhibitor"/>
    <property type="match status" value="1"/>
</dbReference>
<evidence type="ECO:0000313" key="1">
    <source>
        <dbReference type="EnsemblPlants" id="Solyc11g020474.1.1.1"/>
    </source>
</evidence>
<organism evidence="1">
    <name type="scientific">Solanum lycopersicum</name>
    <name type="common">Tomato</name>
    <name type="synonym">Lycopersicon esculentum</name>
    <dbReference type="NCBI Taxonomy" id="4081"/>
    <lineage>
        <taxon>Eukaryota</taxon>
        <taxon>Viridiplantae</taxon>
        <taxon>Streptophyta</taxon>
        <taxon>Embryophyta</taxon>
        <taxon>Tracheophyta</taxon>
        <taxon>Spermatophyta</taxon>
        <taxon>Magnoliopsida</taxon>
        <taxon>eudicotyledons</taxon>
        <taxon>Gunneridae</taxon>
        <taxon>Pentapetalae</taxon>
        <taxon>asterids</taxon>
        <taxon>lamiids</taxon>
        <taxon>Solanales</taxon>
        <taxon>Solanaceae</taxon>
        <taxon>Solanoideae</taxon>
        <taxon>Solaneae</taxon>
        <taxon>Solanum</taxon>
        <taxon>Solanum subgen. Lycopersicon</taxon>
    </lineage>
</organism>
<dbReference type="Gramene" id="Solyc11g020474.1.1">
    <property type="protein sequence ID" value="Solyc11g020474.1.1.1"/>
    <property type="gene ID" value="Solyc11g020474.1"/>
</dbReference>
<keyword evidence="2" id="KW-1185">Reference proteome</keyword>
<dbReference type="InParanoid" id="A0A3Q7ITJ5"/>
<evidence type="ECO:0000313" key="2">
    <source>
        <dbReference type="Proteomes" id="UP000004994"/>
    </source>
</evidence>
<dbReference type="SUPFAM" id="SSF52047">
    <property type="entry name" value="RNI-like"/>
    <property type="match status" value="1"/>
</dbReference>
<dbReference type="Proteomes" id="UP000004994">
    <property type="component" value="Chromosome 11"/>
</dbReference>